<dbReference type="RefSeq" id="WP_123381216.1">
    <property type="nucleotide sequence ID" value="NZ_RJKN01000009.1"/>
</dbReference>
<keyword evidence="1" id="KW-0812">Transmembrane</keyword>
<dbReference type="EMBL" id="RJKN01000009">
    <property type="protein sequence ID" value="ROP26924.1"/>
    <property type="molecule type" value="Genomic_DNA"/>
</dbReference>
<organism evidence="2 3">
    <name type="scientific">Pseudokineococcus lusitanus</name>
    <dbReference type="NCBI Taxonomy" id="763993"/>
    <lineage>
        <taxon>Bacteria</taxon>
        <taxon>Bacillati</taxon>
        <taxon>Actinomycetota</taxon>
        <taxon>Actinomycetes</taxon>
        <taxon>Kineosporiales</taxon>
        <taxon>Kineosporiaceae</taxon>
        <taxon>Pseudokineococcus</taxon>
    </lineage>
</organism>
<name>A0A3N1G9N2_9ACTN</name>
<keyword evidence="1" id="KW-1133">Transmembrane helix</keyword>
<sequence>MTPDDDLVEHLRHLSRSTPPSTVDRDEVLRRGRRRRGTRAGGVGVAVVAAVVASGVGVHALVTPAPQRVPLADVETAAPTPTAPDPDAVVFDEENTVVIEPLDAYRWSDQELVIPLVAQAHHTRRCLSAARVVDPPAGPDSDPVPLLPRDGYNTFGLWSPAQVDGTDYGSRMIETGDMTFREKPGVDAVELAAVDMRCAAEAADLDLVYDADEVDALVPRPDGVTWAGYTDDGRAIIEQWAECVRSAGVPMADDADRAVLVPDGVETADPVQRRRIAAADLGCKERLGTVEAFAEVVVREQKAYIGEARDYLEAKAQVQERVLAASVAYLEREGVEVPPLP</sequence>
<dbReference type="OrthoDB" id="3396083at2"/>
<evidence type="ECO:0000313" key="3">
    <source>
        <dbReference type="Proteomes" id="UP000276232"/>
    </source>
</evidence>
<protein>
    <submittedName>
        <fullName evidence="2">Uncharacterized protein</fullName>
    </submittedName>
</protein>
<evidence type="ECO:0000313" key="2">
    <source>
        <dbReference type="EMBL" id="ROP26924.1"/>
    </source>
</evidence>
<evidence type="ECO:0000256" key="1">
    <source>
        <dbReference type="SAM" id="Phobius"/>
    </source>
</evidence>
<feature type="transmembrane region" description="Helical" evidence="1">
    <location>
        <begin position="40"/>
        <end position="62"/>
    </location>
</feature>
<proteinExistence type="predicted"/>
<accession>A0A3N1G9N2</accession>
<dbReference type="Proteomes" id="UP000276232">
    <property type="component" value="Unassembled WGS sequence"/>
</dbReference>
<keyword evidence="1" id="KW-0472">Membrane</keyword>
<dbReference type="AlphaFoldDB" id="A0A3N1G9N2"/>
<dbReference type="InParanoid" id="A0A3N1G9N2"/>
<gene>
    <name evidence="2" type="ORF">EDC03_3161</name>
</gene>
<reference evidence="2 3" key="1">
    <citation type="journal article" date="2015" name="Stand. Genomic Sci.">
        <title>Genomic Encyclopedia of Bacterial and Archaeal Type Strains, Phase III: the genomes of soil and plant-associated and newly described type strains.</title>
        <authorList>
            <person name="Whitman W.B."/>
            <person name="Woyke T."/>
            <person name="Klenk H.P."/>
            <person name="Zhou Y."/>
            <person name="Lilburn T.G."/>
            <person name="Beck B.J."/>
            <person name="De Vos P."/>
            <person name="Vandamme P."/>
            <person name="Eisen J.A."/>
            <person name="Garrity G."/>
            <person name="Hugenholtz P."/>
            <person name="Kyrpides N.C."/>
        </authorList>
    </citation>
    <scope>NUCLEOTIDE SEQUENCE [LARGE SCALE GENOMIC DNA]</scope>
    <source>
        <strain evidence="2 3">CECT 7306</strain>
    </source>
</reference>
<keyword evidence="3" id="KW-1185">Reference proteome</keyword>
<comment type="caution">
    <text evidence="2">The sequence shown here is derived from an EMBL/GenBank/DDBJ whole genome shotgun (WGS) entry which is preliminary data.</text>
</comment>